<comment type="similarity">
    <text evidence="1">Belongs to the CpsD/CapB family.</text>
</comment>
<dbReference type="Proteomes" id="UP001597301">
    <property type="component" value="Unassembled WGS sequence"/>
</dbReference>
<dbReference type="InterPro" id="IPR050445">
    <property type="entry name" value="Bact_polysacc_biosynth/exp"/>
</dbReference>
<name>A0ABW4KKF3_9BACI</name>
<keyword evidence="3 10" id="KW-0808">Transferase</keyword>
<evidence type="ECO:0000256" key="1">
    <source>
        <dbReference type="ARBA" id="ARBA00007316"/>
    </source>
</evidence>
<evidence type="ECO:0000256" key="6">
    <source>
        <dbReference type="ARBA" id="ARBA00022840"/>
    </source>
</evidence>
<evidence type="ECO:0000313" key="10">
    <source>
        <dbReference type="EMBL" id="MFD1707988.1"/>
    </source>
</evidence>
<sequence length="218" mass="23896">MALNKRRKMKKEKKRFLVTHSNPESVVSEQFRTIRTNIHFINGKKKSSIILVTSPGKGEGKSTITANIAVSMAQQKEKVLLIDGAIRSPDIHSTFKMANQVGLTDVLAGKASFEEAVVSSKIGMLDILTGGTNPRNPAELLASQSMVNLLERVKPLYDIILIDSPPLLKLTDSKVMAHICDGVVLVVKKNKTSLDSIFESKRVLEFANTQIIGTVVND</sequence>
<dbReference type="InterPro" id="IPR025669">
    <property type="entry name" value="AAA_dom"/>
</dbReference>
<dbReference type="EMBL" id="JBHUEO010000053">
    <property type="protein sequence ID" value="MFD1707988.1"/>
    <property type="molecule type" value="Genomic_DNA"/>
</dbReference>
<dbReference type="PANTHER" id="PTHR32309">
    <property type="entry name" value="TYROSINE-PROTEIN KINASE"/>
    <property type="match status" value="1"/>
</dbReference>
<reference evidence="11" key="1">
    <citation type="journal article" date="2019" name="Int. J. Syst. Evol. Microbiol.">
        <title>The Global Catalogue of Microorganisms (GCM) 10K type strain sequencing project: providing services to taxonomists for standard genome sequencing and annotation.</title>
        <authorList>
            <consortium name="The Broad Institute Genomics Platform"/>
            <consortium name="The Broad Institute Genome Sequencing Center for Infectious Disease"/>
            <person name="Wu L."/>
            <person name="Ma J."/>
        </authorList>
    </citation>
    <scope>NUCLEOTIDE SEQUENCE [LARGE SCALE GENOMIC DNA]</scope>
    <source>
        <strain evidence="11">CGMCC 1.12295</strain>
    </source>
</reference>
<keyword evidence="7" id="KW-0829">Tyrosine-protein kinase</keyword>
<dbReference type="Gene3D" id="3.40.50.300">
    <property type="entry name" value="P-loop containing nucleotide triphosphate hydrolases"/>
    <property type="match status" value="1"/>
</dbReference>
<dbReference type="PANTHER" id="PTHR32309:SF13">
    <property type="entry name" value="FERRIC ENTEROBACTIN TRANSPORT PROTEIN FEPE"/>
    <property type="match status" value="1"/>
</dbReference>
<evidence type="ECO:0000256" key="2">
    <source>
        <dbReference type="ARBA" id="ARBA00011903"/>
    </source>
</evidence>
<dbReference type="GO" id="GO:0004715">
    <property type="term" value="F:non-membrane spanning protein tyrosine kinase activity"/>
    <property type="evidence" value="ECO:0007669"/>
    <property type="project" value="UniProtKB-EC"/>
</dbReference>
<keyword evidence="11" id="KW-1185">Reference proteome</keyword>
<gene>
    <name evidence="10" type="ORF">ACFSCZ_14785</name>
</gene>
<dbReference type="CDD" id="cd05387">
    <property type="entry name" value="BY-kinase"/>
    <property type="match status" value="1"/>
</dbReference>
<evidence type="ECO:0000256" key="4">
    <source>
        <dbReference type="ARBA" id="ARBA00022741"/>
    </source>
</evidence>
<evidence type="ECO:0000256" key="7">
    <source>
        <dbReference type="ARBA" id="ARBA00023137"/>
    </source>
</evidence>
<keyword evidence="5 10" id="KW-0418">Kinase</keyword>
<proteinExistence type="inferred from homology"/>
<keyword evidence="4" id="KW-0547">Nucleotide-binding</keyword>
<evidence type="ECO:0000259" key="9">
    <source>
        <dbReference type="Pfam" id="PF13614"/>
    </source>
</evidence>
<protein>
    <recommendedName>
        <fullName evidence="2">non-specific protein-tyrosine kinase</fullName>
        <ecNumber evidence="2">2.7.10.2</ecNumber>
    </recommendedName>
</protein>
<dbReference type="RefSeq" id="WP_380774874.1">
    <property type="nucleotide sequence ID" value="NZ_JBHUEO010000053.1"/>
</dbReference>
<evidence type="ECO:0000256" key="5">
    <source>
        <dbReference type="ARBA" id="ARBA00022777"/>
    </source>
</evidence>
<feature type="domain" description="AAA" evidence="9">
    <location>
        <begin position="50"/>
        <end position="196"/>
    </location>
</feature>
<dbReference type="EC" id="2.7.10.2" evidence="2"/>
<keyword evidence="6" id="KW-0067">ATP-binding</keyword>
<dbReference type="InterPro" id="IPR005702">
    <property type="entry name" value="Wzc-like_C"/>
</dbReference>
<evidence type="ECO:0000256" key="3">
    <source>
        <dbReference type="ARBA" id="ARBA00022679"/>
    </source>
</evidence>
<dbReference type="InterPro" id="IPR027417">
    <property type="entry name" value="P-loop_NTPase"/>
</dbReference>
<organism evidence="10 11">
    <name type="scientific">Siminovitchia sediminis</name>
    <dbReference type="NCBI Taxonomy" id="1274353"/>
    <lineage>
        <taxon>Bacteria</taxon>
        <taxon>Bacillati</taxon>
        <taxon>Bacillota</taxon>
        <taxon>Bacilli</taxon>
        <taxon>Bacillales</taxon>
        <taxon>Bacillaceae</taxon>
        <taxon>Siminovitchia</taxon>
    </lineage>
</organism>
<evidence type="ECO:0000256" key="8">
    <source>
        <dbReference type="ARBA" id="ARBA00051245"/>
    </source>
</evidence>
<dbReference type="Pfam" id="PF13614">
    <property type="entry name" value="AAA_31"/>
    <property type="match status" value="1"/>
</dbReference>
<dbReference type="SUPFAM" id="SSF52540">
    <property type="entry name" value="P-loop containing nucleoside triphosphate hydrolases"/>
    <property type="match status" value="1"/>
</dbReference>
<comment type="caution">
    <text evidence="10">The sequence shown here is derived from an EMBL/GenBank/DDBJ whole genome shotgun (WGS) entry which is preliminary data.</text>
</comment>
<dbReference type="NCBIfam" id="TIGR01007">
    <property type="entry name" value="eps_fam"/>
    <property type="match status" value="1"/>
</dbReference>
<evidence type="ECO:0000313" key="11">
    <source>
        <dbReference type="Proteomes" id="UP001597301"/>
    </source>
</evidence>
<accession>A0ABW4KKF3</accession>
<comment type="catalytic activity">
    <reaction evidence="8">
        <text>L-tyrosyl-[protein] + ATP = O-phospho-L-tyrosyl-[protein] + ADP + H(+)</text>
        <dbReference type="Rhea" id="RHEA:10596"/>
        <dbReference type="Rhea" id="RHEA-COMP:10136"/>
        <dbReference type="Rhea" id="RHEA-COMP:20101"/>
        <dbReference type="ChEBI" id="CHEBI:15378"/>
        <dbReference type="ChEBI" id="CHEBI:30616"/>
        <dbReference type="ChEBI" id="CHEBI:46858"/>
        <dbReference type="ChEBI" id="CHEBI:61978"/>
        <dbReference type="ChEBI" id="CHEBI:456216"/>
        <dbReference type="EC" id="2.7.10.2"/>
    </reaction>
</comment>